<dbReference type="EMBL" id="CM037626">
    <property type="protein sequence ID" value="KAH8012421.1"/>
    <property type="molecule type" value="Genomic_DNA"/>
</dbReference>
<sequence>MPSTNASINVSALSLPLPVLVGGDTERAAGLSMFASSGIKSINMNGLMDDSHERSKQRPQVMNMWRPKAGKGNLSKSVSLALGFMQHPKNFGLIASFLDRKTVADCVLYYYLTKKNENYKNLVRRNYRRRGKNQVWCQLNSLSLCFELARAQKIWCRVQSDLH</sequence>
<reference evidence="1" key="1">
    <citation type="submission" date="2021-08" db="EMBL/GenBank/DDBJ databases">
        <title>The first chromosome-level gecko genome reveals the dynamic sex chromosomes of Neotropical dwarf geckos (Sphaerodactylidae: Sphaerodactylus).</title>
        <authorList>
            <person name="Pinto B.J."/>
            <person name="Keating S.E."/>
            <person name="Gamble T."/>
        </authorList>
    </citation>
    <scope>NUCLEOTIDE SEQUENCE</scope>
    <source>
        <strain evidence="1">TG3544</strain>
    </source>
</reference>
<evidence type="ECO:0000313" key="2">
    <source>
        <dbReference type="Proteomes" id="UP000827872"/>
    </source>
</evidence>
<accession>A0ACB8FZ91</accession>
<dbReference type="Proteomes" id="UP000827872">
    <property type="component" value="Linkage Group LG13"/>
</dbReference>
<organism evidence="1 2">
    <name type="scientific">Sphaerodactylus townsendi</name>
    <dbReference type="NCBI Taxonomy" id="933632"/>
    <lineage>
        <taxon>Eukaryota</taxon>
        <taxon>Metazoa</taxon>
        <taxon>Chordata</taxon>
        <taxon>Craniata</taxon>
        <taxon>Vertebrata</taxon>
        <taxon>Euteleostomi</taxon>
        <taxon>Lepidosauria</taxon>
        <taxon>Squamata</taxon>
        <taxon>Bifurcata</taxon>
        <taxon>Gekkota</taxon>
        <taxon>Sphaerodactylidae</taxon>
        <taxon>Sphaerodactylus</taxon>
    </lineage>
</organism>
<proteinExistence type="predicted"/>
<comment type="caution">
    <text evidence="1">The sequence shown here is derived from an EMBL/GenBank/DDBJ whole genome shotgun (WGS) entry which is preliminary data.</text>
</comment>
<evidence type="ECO:0000313" key="1">
    <source>
        <dbReference type="EMBL" id="KAH8012421.1"/>
    </source>
</evidence>
<protein>
    <submittedName>
        <fullName evidence="1">Uncharacterized protein</fullName>
    </submittedName>
</protein>
<gene>
    <name evidence="1" type="ORF">K3G42_017893</name>
</gene>
<name>A0ACB8FZ91_9SAUR</name>
<keyword evidence="2" id="KW-1185">Reference proteome</keyword>